<dbReference type="GO" id="GO:0006312">
    <property type="term" value="P:mitotic recombination"/>
    <property type="evidence" value="ECO:0007669"/>
    <property type="project" value="TreeGrafter"/>
</dbReference>
<reference evidence="11 12" key="1">
    <citation type="submission" date="2019-07" db="EMBL/GenBank/DDBJ databases">
        <title>Draft genome assembly of a fouling barnacle, Amphibalanus amphitrite (Darwin, 1854): The first reference genome for Thecostraca.</title>
        <authorList>
            <person name="Kim W."/>
        </authorList>
    </citation>
    <scope>NUCLEOTIDE SEQUENCE [LARGE SCALE GENOMIC DNA]</scope>
    <source>
        <strain evidence="11">SNU_AA5</strain>
        <tissue evidence="11">Soma without cirri and trophi</tissue>
    </source>
</reference>
<feature type="domain" description="ERCC1-like central" evidence="10">
    <location>
        <begin position="52"/>
        <end position="165"/>
    </location>
</feature>
<proteinExistence type="inferred from homology"/>
<dbReference type="Gene3D" id="1.10.150.20">
    <property type="entry name" value="5' to 3' exonuclease, C-terminal subdomain"/>
    <property type="match status" value="1"/>
</dbReference>
<dbReference type="GO" id="GO:0000110">
    <property type="term" value="C:nucleotide-excision repair factor 1 complex"/>
    <property type="evidence" value="ECO:0007669"/>
    <property type="project" value="TreeGrafter"/>
</dbReference>
<dbReference type="InterPro" id="IPR010994">
    <property type="entry name" value="RuvA_2-like"/>
</dbReference>
<comment type="caution">
    <text evidence="11">The sequence shown here is derived from an EMBL/GenBank/DDBJ whole genome shotgun (WGS) entry which is preliminary data.</text>
</comment>
<dbReference type="FunFam" id="1.10.150.20:FF:000017">
    <property type="entry name" value="DNA excision repair protein ERCC-1"/>
    <property type="match status" value="1"/>
</dbReference>
<dbReference type="InterPro" id="IPR011335">
    <property type="entry name" value="Restrct_endonuc-II-like"/>
</dbReference>
<evidence type="ECO:0000256" key="4">
    <source>
        <dbReference type="ARBA" id="ARBA00023125"/>
    </source>
</evidence>
<evidence type="ECO:0000256" key="7">
    <source>
        <dbReference type="ARBA" id="ARBA00054210"/>
    </source>
</evidence>
<dbReference type="GO" id="GO:0003697">
    <property type="term" value="F:single-stranded DNA binding"/>
    <property type="evidence" value="ECO:0007669"/>
    <property type="project" value="TreeGrafter"/>
</dbReference>
<dbReference type="Gene3D" id="3.40.50.10130">
    <property type="match status" value="1"/>
</dbReference>
<feature type="region of interest" description="Disordered" evidence="9">
    <location>
        <begin position="15"/>
        <end position="42"/>
    </location>
</feature>
<keyword evidence="5" id="KW-0234">DNA repair</keyword>
<evidence type="ECO:0000256" key="5">
    <source>
        <dbReference type="ARBA" id="ARBA00023204"/>
    </source>
</evidence>
<evidence type="ECO:0000313" key="11">
    <source>
        <dbReference type="EMBL" id="KAF0298929.1"/>
    </source>
</evidence>
<dbReference type="NCBIfam" id="TIGR00597">
    <property type="entry name" value="rad10"/>
    <property type="match status" value="1"/>
</dbReference>
<evidence type="ECO:0000256" key="2">
    <source>
        <dbReference type="ARBA" id="ARBA00008283"/>
    </source>
</evidence>
<gene>
    <name evidence="11" type="primary">Ercc1_1</name>
    <name evidence="11" type="ORF">FJT64_003746</name>
</gene>
<comment type="similarity">
    <text evidence="2">Belongs to the ERCC1/RAD10/SWI10 family.</text>
</comment>
<dbReference type="PANTHER" id="PTHR12749:SF0">
    <property type="entry name" value="DNA EXCISION REPAIR PROTEIN ERCC-1"/>
    <property type="match status" value="1"/>
</dbReference>
<accession>A0A6A4W127</accession>
<evidence type="ECO:0000256" key="3">
    <source>
        <dbReference type="ARBA" id="ARBA00022763"/>
    </source>
</evidence>
<dbReference type="SUPFAM" id="SSF47781">
    <property type="entry name" value="RuvA domain 2-like"/>
    <property type="match status" value="1"/>
</dbReference>
<dbReference type="Pfam" id="PF03834">
    <property type="entry name" value="Rad10"/>
    <property type="match status" value="1"/>
</dbReference>
<feature type="compositionally biased region" description="Gly residues" evidence="9">
    <location>
        <begin position="31"/>
        <end position="41"/>
    </location>
</feature>
<dbReference type="CDD" id="cd22325">
    <property type="entry name" value="ERCC1_C-like"/>
    <property type="match status" value="1"/>
</dbReference>
<evidence type="ECO:0000256" key="1">
    <source>
        <dbReference type="ARBA" id="ARBA00004123"/>
    </source>
</evidence>
<protein>
    <recommendedName>
        <fullName evidence="8">DNA excision repair protein ERCC-1</fullName>
    </recommendedName>
</protein>
<keyword evidence="12" id="KW-1185">Reference proteome</keyword>
<dbReference type="InterPro" id="IPR047260">
    <property type="entry name" value="ERCC1-like_central_dom"/>
</dbReference>
<comment type="subcellular location">
    <subcellularLocation>
        <location evidence="1">Nucleus</location>
    </subcellularLocation>
</comment>
<keyword evidence="4" id="KW-0238">DNA-binding</keyword>
<dbReference type="AlphaFoldDB" id="A0A6A4W127"/>
<dbReference type="Proteomes" id="UP000440578">
    <property type="component" value="Unassembled WGS sequence"/>
</dbReference>
<evidence type="ECO:0000256" key="6">
    <source>
        <dbReference type="ARBA" id="ARBA00023242"/>
    </source>
</evidence>
<dbReference type="GO" id="GO:0070522">
    <property type="term" value="C:ERCC4-ERCC1 complex"/>
    <property type="evidence" value="ECO:0007669"/>
    <property type="project" value="TreeGrafter"/>
</dbReference>
<dbReference type="InterPro" id="IPR004579">
    <property type="entry name" value="ERCC1/RAD10/SWI10"/>
</dbReference>
<dbReference type="EMBL" id="VIIS01001401">
    <property type="protein sequence ID" value="KAF0298929.1"/>
    <property type="molecule type" value="Genomic_DNA"/>
</dbReference>
<keyword evidence="3" id="KW-0227">DNA damage</keyword>
<evidence type="ECO:0000313" key="12">
    <source>
        <dbReference type="Proteomes" id="UP000440578"/>
    </source>
</evidence>
<dbReference type="SUPFAM" id="SSF52980">
    <property type="entry name" value="Restriction endonuclease-like"/>
    <property type="match status" value="1"/>
</dbReference>
<evidence type="ECO:0000256" key="9">
    <source>
        <dbReference type="SAM" id="MobiDB-lite"/>
    </source>
</evidence>
<comment type="function">
    <text evidence="7">Non-catalytic component of a structure-specific DNA repair endonuclease responsible for the 5'-incision during DNA repair. Responsible, in conjunction with SLX4, for the first step in the repair of interstrand cross-links (ICL). Participates in the processing of anaphase bridge-generating DNA structures, which consist in incompletely processed DNA lesions arising during S or G2 phase, and can result in cytokinesis failure. Also required for homology-directed repair (HDR) of DNA double-strand breaks, in conjunction with SLX4.</text>
</comment>
<dbReference type="GO" id="GO:0003684">
    <property type="term" value="F:damaged DNA binding"/>
    <property type="evidence" value="ECO:0007669"/>
    <property type="project" value="InterPro"/>
</dbReference>
<dbReference type="GO" id="GO:0032204">
    <property type="term" value="P:regulation of telomere maintenance"/>
    <property type="evidence" value="ECO:0007669"/>
    <property type="project" value="UniProtKB-ARBA"/>
</dbReference>
<evidence type="ECO:0000256" key="8">
    <source>
        <dbReference type="ARBA" id="ARBA00071993"/>
    </source>
</evidence>
<sequence>MASSEFGQAFEGLKSSEFYEPPPTGPPAGTAGSGTGSGTGTGTARSIGSGYSILVNHRQRGNPVLKAICSVPWEFSDIQPDYVLGAKTCALFLSLRYHQLNPGYAAERVQALGSAFELRVLLVQVDVREPHHALKELTRLCLRCDLTLMLAWSADEAGRILDTYKAYEHKSAELIREPQSGGALAQVTDALTSVRSVNRSDAAALLNAFGSLAHVIRATEEELALCPGIGPSKAKRLYEVLHMPVRRTGSPTKRK</sequence>
<dbReference type="GO" id="GO:0006289">
    <property type="term" value="P:nucleotide-excision repair"/>
    <property type="evidence" value="ECO:0007669"/>
    <property type="project" value="UniProtKB-ARBA"/>
</dbReference>
<dbReference type="GO" id="GO:0006302">
    <property type="term" value="P:double-strand break repair"/>
    <property type="evidence" value="ECO:0007669"/>
    <property type="project" value="UniProtKB-ARBA"/>
</dbReference>
<keyword evidence="6" id="KW-0539">Nucleus</keyword>
<dbReference type="PANTHER" id="PTHR12749">
    <property type="entry name" value="EXCISION REPAIR CROSS-COMPLEMENTING 1 ERCC1"/>
    <property type="match status" value="1"/>
</dbReference>
<evidence type="ECO:0000259" key="10">
    <source>
        <dbReference type="Pfam" id="PF03834"/>
    </source>
</evidence>
<dbReference type="GO" id="GO:0070914">
    <property type="term" value="P:UV-damage excision repair"/>
    <property type="evidence" value="ECO:0007669"/>
    <property type="project" value="TreeGrafter"/>
</dbReference>
<name>A0A6A4W127_AMPAM</name>
<dbReference type="OrthoDB" id="10262814at2759"/>
<dbReference type="Pfam" id="PF14520">
    <property type="entry name" value="HHH_5"/>
    <property type="match status" value="1"/>
</dbReference>
<organism evidence="11 12">
    <name type="scientific">Amphibalanus amphitrite</name>
    <name type="common">Striped barnacle</name>
    <name type="synonym">Balanus amphitrite</name>
    <dbReference type="NCBI Taxonomy" id="1232801"/>
    <lineage>
        <taxon>Eukaryota</taxon>
        <taxon>Metazoa</taxon>
        <taxon>Ecdysozoa</taxon>
        <taxon>Arthropoda</taxon>
        <taxon>Crustacea</taxon>
        <taxon>Multicrustacea</taxon>
        <taxon>Cirripedia</taxon>
        <taxon>Thoracica</taxon>
        <taxon>Thoracicalcarea</taxon>
        <taxon>Balanomorpha</taxon>
        <taxon>Balanoidea</taxon>
        <taxon>Balanidae</taxon>
        <taxon>Amphibalaninae</taxon>
        <taxon>Amphibalanus</taxon>
    </lineage>
</organism>
<dbReference type="FunFam" id="3.40.50.10130:FF:000001">
    <property type="entry name" value="DNA excision repair protein ERCC-1"/>
    <property type="match status" value="1"/>
</dbReference>